<dbReference type="AlphaFoldDB" id="A0A2W5MGU8"/>
<comment type="caution">
    <text evidence="2">The sequence shown here is derived from an EMBL/GenBank/DDBJ whole genome shotgun (WGS) entry which is preliminary data.</text>
</comment>
<feature type="compositionally biased region" description="Basic and acidic residues" evidence="1">
    <location>
        <begin position="197"/>
        <end position="290"/>
    </location>
</feature>
<name>A0A2W5MGU8_ANCNO</name>
<sequence>MQVRPGILLSSAAHAALLVYAIVGLSSAKPFEIGPTEALPIEILTPQEFDAMTKGSKTSTKVDAPQQKAEQVAEADSEPVDNDVPIAKEDVKAPPPPPQPTEKAEVAPKPEPAIVKAEQEKAKAEAAKAEAARAEAVKAEKAEKAAQEKAAAEKTAKAEAEKAAQAKAAEAKAAQEKAAQEKAAAEKAEKLAQAAEAELRAKAEAEKKAAAEKAAQEKLAQEKAEAEKAAKLAAEKAAAEKAAKEKAEKLAKAEAEKKAEAERLAKAEKAAKDKEAAEKAAKAAERKFDPSKIASLLGDKPSSSQSAMKDVRDPGRKAASARENAPETTAGTSRGTATKLSMSARTGIDNAVKEQVMQCWNPPVGAANDGSLAVKVSFTLNADGTLADGPTVTNSSSNPAFRAAAGAATRAVQRCAPLKLPPEAYDYWRQVNINFDPRDMMGG</sequence>
<accession>A0A2W5MGU8</accession>
<dbReference type="NCBIfam" id="TIGR02794">
    <property type="entry name" value="tolA_full"/>
    <property type="match status" value="1"/>
</dbReference>
<evidence type="ECO:0000313" key="2">
    <source>
        <dbReference type="EMBL" id="PZQ19117.1"/>
    </source>
</evidence>
<reference evidence="2 3" key="1">
    <citation type="submission" date="2017-08" db="EMBL/GenBank/DDBJ databases">
        <title>Infants hospitalized years apart are colonized by the same room-sourced microbial strains.</title>
        <authorList>
            <person name="Brooks B."/>
            <person name="Olm M.R."/>
            <person name="Firek B.A."/>
            <person name="Baker R."/>
            <person name="Thomas B.C."/>
            <person name="Morowitz M.J."/>
            <person name="Banfield J.F."/>
        </authorList>
    </citation>
    <scope>NUCLEOTIDE SEQUENCE [LARGE SCALE GENOMIC DNA]</scope>
    <source>
        <strain evidence="2">S2_005_003_R2_43</strain>
    </source>
</reference>
<dbReference type="EMBL" id="QFPN01000001">
    <property type="protein sequence ID" value="PZQ19117.1"/>
    <property type="molecule type" value="Genomic_DNA"/>
</dbReference>
<feature type="compositionally biased region" description="Basic and acidic residues" evidence="1">
    <location>
        <begin position="117"/>
        <end position="190"/>
    </location>
</feature>
<dbReference type="GO" id="GO:0019534">
    <property type="term" value="F:toxin transmembrane transporter activity"/>
    <property type="evidence" value="ECO:0007669"/>
    <property type="project" value="InterPro"/>
</dbReference>
<dbReference type="InterPro" id="IPR014161">
    <property type="entry name" value="Tol-Pal_TolA"/>
</dbReference>
<protein>
    <submittedName>
        <fullName evidence="2">Cell envelope integrity protein TolA</fullName>
    </submittedName>
</protein>
<dbReference type="Proteomes" id="UP000249577">
    <property type="component" value="Unassembled WGS sequence"/>
</dbReference>
<gene>
    <name evidence="2" type="primary">tolA</name>
    <name evidence="2" type="ORF">DI565_01640</name>
</gene>
<proteinExistence type="predicted"/>
<organism evidence="2 3">
    <name type="scientific">Ancylobacter novellus</name>
    <name type="common">Thiobacillus novellus</name>
    <dbReference type="NCBI Taxonomy" id="921"/>
    <lineage>
        <taxon>Bacteria</taxon>
        <taxon>Pseudomonadati</taxon>
        <taxon>Pseudomonadota</taxon>
        <taxon>Alphaproteobacteria</taxon>
        <taxon>Hyphomicrobiales</taxon>
        <taxon>Xanthobacteraceae</taxon>
        <taxon>Ancylobacter</taxon>
    </lineage>
</organism>
<evidence type="ECO:0000313" key="3">
    <source>
        <dbReference type="Proteomes" id="UP000249577"/>
    </source>
</evidence>
<dbReference type="Gene3D" id="3.30.1150.10">
    <property type="match status" value="1"/>
</dbReference>
<dbReference type="GO" id="GO:0043213">
    <property type="term" value="P:bacteriocin transport"/>
    <property type="evidence" value="ECO:0007669"/>
    <property type="project" value="InterPro"/>
</dbReference>
<feature type="compositionally biased region" description="Polar residues" evidence="1">
    <location>
        <begin position="326"/>
        <end position="339"/>
    </location>
</feature>
<feature type="region of interest" description="Disordered" evidence="1">
    <location>
        <begin position="54"/>
        <end position="339"/>
    </location>
</feature>
<evidence type="ECO:0000256" key="1">
    <source>
        <dbReference type="SAM" id="MobiDB-lite"/>
    </source>
</evidence>
<dbReference type="GO" id="GO:0016020">
    <property type="term" value="C:membrane"/>
    <property type="evidence" value="ECO:0007669"/>
    <property type="project" value="InterPro"/>
</dbReference>
<dbReference type="SUPFAM" id="SSF74653">
    <property type="entry name" value="TolA/TonB C-terminal domain"/>
    <property type="match status" value="1"/>
</dbReference>
<dbReference type="Pfam" id="PF13103">
    <property type="entry name" value="TonB_2"/>
    <property type="match status" value="1"/>
</dbReference>